<feature type="domain" description="Porin" evidence="12">
    <location>
        <begin position="10"/>
        <end position="327"/>
    </location>
</feature>
<dbReference type="GO" id="GO:0015288">
    <property type="term" value="F:porin activity"/>
    <property type="evidence" value="ECO:0007669"/>
    <property type="project" value="UniProtKB-KW"/>
</dbReference>
<evidence type="ECO:0000259" key="12">
    <source>
        <dbReference type="Pfam" id="PF13609"/>
    </source>
</evidence>
<evidence type="ECO:0000256" key="10">
    <source>
        <dbReference type="ARBA" id="ARBA00023237"/>
    </source>
</evidence>
<feature type="signal peptide" evidence="11">
    <location>
        <begin position="1"/>
        <end position="21"/>
    </location>
</feature>
<dbReference type="GO" id="GO:0009279">
    <property type="term" value="C:cell outer membrane"/>
    <property type="evidence" value="ECO:0007669"/>
    <property type="project" value="UniProtKB-SubCell"/>
</dbReference>
<dbReference type="Proteomes" id="UP000235659">
    <property type="component" value="Unassembled WGS sequence"/>
</dbReference>
<evidence type="ECO:0000313" key="16">
    <source>
        <dbReference type="Proteomes" id="UP000494205"/>
    </source>
</evidence>
<evidence type="ECO:0000313" key="14">
    <source>
        <dbReference type="EMBL" id="PMS27534.1"/>
    </source>
</evidence>
<evidence type="ECO:0000256" key="5">
    <source>
        <dbReference type="ARBA" id="ARBA00022692"/>
    </source>
</evidence>
<evidence type="ECO:0000256" key="3">
    <source>
        <dbReference type="ARBA" id="ARBA00022448"/>
    </source>
</evidence>
<dbReference type="InterPro" id="IPR033900">
    <property type="entry name" value="Gram_neg_porin_domain"/>
</dbReference>
<dbReference type="CDD" id="cd00342">
    <property type="entry name" value="gram_neg_porins"/>
    <property type="match status" value="1"/>
</dbReference>
<keyword evidence="8" id="KW-0626">Porin</keyword>
<dbReference type="InterPro" id="IPR023614">
    <property type="entry name" value="Porin_dom_sf"/>
</dbReference>
<accession>A0A2N7WDT5</accession>
<evidence type="ECO:0000256" key="4">
    <source>
        <dbReference type="ARBA" id="ARBA00022452"/>
    </source>
</evidence>
<evidence type="ECO:0000256" key="6">
    <source>
        <dbReference type="ARBA" id="ARBA00022729"/>
    </source>
</evidence>
<gene>
    <name evidence="14" type="ORF">C0Z16_25020</name>
    <name evidence="13" type="ORF">LMG27174_05154</name>
</gene>
<evidence type="ECO:0000256" key="7">
    <source>
        <dbReference type="ARBA" id="ARBA00023065"/>
    </source>
</evidence>
<evidence type="ECO:0000256" key="1">
    <source>
        <dbReference type="ARBA" id="ARBA00004571"/>
    </source>
</evidence>
<dbReference type="GO" id="GO:0046930">
    <property type="term" value="C:pore complex"/>
    <property type="evidence" value="ECO:0007669"/>
    <property type="project" value="UniProtKB-KW"/>
</dbReference>
<keyword evidence="4" id="KW-1134">Transmembrane beta strand</keyword>
<dbReference type="PANTHER" id="PTHR34501">
    <property type="entry name" value="PROTEIN YDDL-RELATED"/>
    <property type="match status" value="1"/>
</dbReference>
<keyword evidence="9" id="KW-0472">Membrane</keyword>
<dbReference type="EMBL" id="PNXY01000020">
    <property type="protein sequence ID" value="PMS27534.1"/>
    <property type="molecule type" value="Genomic_DNA"/>
</dbReference>
<dbReference type="Pfam" id="PF13609">
    <property type="entry name" value="Porin_4"/>
    <property type="match status" value="1"/>
</dbReference>
<dbReference type="PANTHER" id="PTHR34501:SF9">
    <property type="entry name" value="MAJOR OUTER MEMBRANE PROTEIN P.IA"/>
    <property type="match status" value="1"/>
</dbReference>
<comment type="subcellular location">
    <subcellularLocation>
        <location evidence="1">Cell outer membrane</location>
        <topology evidence="1">Multi-pass membrane protein</topology>
    </subcellularLocation>
</comment>
<dbReference type="GO" id="GO:0006811">
    <property type="term" value="P:monoatomic ion transport"/>
    <property type="evidence" value="ECO:0007669"/>
    <property type="project" value="UniProtKB-KW"/>
</dbReference>
<keyword evidence="3" id="KW-0813">Transport</keyword>
<name>A0A2N7WDT5_9BURK</name>
<keyword evidence="7" id="KW-0406">Ion transport</keyword>
<reference evidence="13 16" key="2">
    <citation type="submission" date="2020-04" db="EMBL/GenBank/DDBJ databases">
        <authorList>
            <person name="De Canck E."/>
        </authorList>
    </citation>
    <scope>NUCLEOTIDE SEQUENCE [LARGE SCALE GENOMIC DNA]</scope>
    <source>
        <strain evidence="13 16">LMG 27174</strain>
    </source>
</reference>
<sequence>MRKLIVGCAVVVTLLPCGAHAQNSVTLYGVVDVFMGYFRNSQGQSVVSMNSGGMGGSRWGLRVKEDLGGGLDAIAVLESGFNVNNGTSGQGGRLFGRQAYIGIQSNQYGSVIAGRLQTIGYYWAAPFDPLLMASGSVLAMIGENNRPWMFNLLQDPARQDNTIQYTAPAWRGVNAAASYSWGNNQGLQNATHYELASVSYENGPIYGSYGFGHSLQPSAVIARNTYEHSFGLKYDLKWLSLTGTYQIRLNNPGRTDHAWQVGFSVPTGVRGAFHASYGGQSDENTVYGAGQTTPNGNWNTRSWAIGYTYSVSKSTTIYSFFKKLQNNGVARQSIFPPGGLPLPTANNVNVSAFGLGLATRF</sequence>
<evidence type="ECO:0000313" key="15">
    <source>
        <dbReference type="Proteomes" id="UP000235659"/>
    </source>
</evidence>
<keyword evidence="6 11" id="KW-0732">Signal</keyword>
<dbReference type="OrthoDB" id="6975458at2"/>
<dbReference type="Proteomes" id="UP000494205">
    <property type="component" value="Unassembled WGS sequence"/>
</dbReference>
<comment type="subunit">
    <text evidence="2">Homotrimer.</text>
</comment>
<feature type="chain" id="PRO_5044384269" evidence="11">
    <location>
        <begin position="22"/>
        <end position="361"/>
    </location>
</feature>
<proteinExistence type="predicted"/>
<evidence type="ECO:0000256" key="9">
    <source>
        <dbReference type="ARBA" id="ARBA00023136"/>
    </source>
</evidence>
<protein>
    <submittedName>
        <fullName evidence="13 14">Porin</fullName>
    </submittedName>
</protein>
<organism evidence="13 16">
    <name type="scientific">Paraburkholderia rhynchosiae</name>
    <dbReference type="NCBI Taxonomy" id="487049"/>
    <lineage>
        <taxon>Bacteria</taxon>
        <taxon>Pseudomonadati</taxon>
        <taxon>Pseudomonadota</taxon>
        <taxon>Betaproteobacteria</taxon>
        <taxon>Burkholderiales</taxon>
        <taxon>Burkholderiaceae</taxon>
        <taxon>Paraburkholderia</taxon>
    </lineage>
</organism>
<keyword evidence="15" id="KW-1185">Reference proteome</keyword>
<dbReference type="AlphaFoldDB" id="A0A2N7WDT5"/>
<dbReference type="Gene3D" id="2.40.160.10">
    <property type="entry name" value="Porin"/>
    <property type="match status" value="1"/>
</dbReference>
<reference evidence="14 15" key="1">
    <citation type="submission" date="2018-01" db="EMBL/GenBank/DDBJ databases">
        <title>Whole genome analyses suggest that Burkholderia sensu lato contains two further novel genera in the rhizoxinica-symbiotica group Mycetohabitans gen. nov., and Trinickia gen. nov.: implications for the evolution of diazotrophy and nodulation in the Burkholderiaceae.</title>
        <authorList>
            <person name="Estrada-de los Santos P."/>
            <person name="Palmer M."/>
            <person name="Chavez-Ramirez B."/>
            <person name="Beukes C."/>
            <person name="Steenkamp E.T."/>
            <person name="Hirsch A.M."/>
            <person name="Manyaka P."/>
            <person name="Maluk M."/>
            <person name="Lafos M."/>
            <person name="Crook M."/>
            <person name="Gross E."/>
            <person name="Simon M.F."/>
            <person name="Bueno dos Reis Junior F."/>
            <person name="Poole P.S."/>
            <person name="Venter S.N."/>
            <person name="James E.K."/>
        </authorList>
    </citation>
    <scope>NUCLEOTIDE SEQUENCE [LARGE SCALE GENOMIC DNA]</scope>
    <source>
        <strain evidence="14 15">WSM 3937</strain>
    </source>
</reference>
<keyword evidence="5" id="KW-0812">Transmembrane</keyword>
<dbReference type="InterPro" id="IPR050298">
    <property type="entry name" value="Gram-neg_bact_OMP"/>
</dbReference>
<dbReference type="SUPFAM" id="SSF56935">
    <property type="entry name" value="Porins"/>
    <property type="match status" value="1"/>
</dbReference>
<evidence type="ECO:0000313" key="13">
    <source>
        <dbReference type="EMBL" id="CAB3723468.1"/>
    </source>
</evidence>
<evidence type="ECO:0000256" key="11">
    <source>
        <dbReference type="SAM" id="SignalP"/>
    </source>
</evidence>
<keyword evidence="10" id="KW-0998">Cell outer membrane</keyword>
<dbReference type="EMBL" id="CADIJZ010000022">
    <property type="protein sequence ID" value="CAB3723468.1"/>
    <property type="molecule type" value="Genomic_DNA"/>
</dbReference>
<evidence type="ECO:0000256" key="8">
    <source>
        <dbReference type="ARBA" id="ARBA00023114"/>
    </source>
</evidence>
<evidence type="ECO:0000256" key="2">
    <source>
        <dbReference type="ARBA" id="ARBA00011233"/>
    </source>
</evidence>